<evidence type="ECO:0000313" key="3">
    <source>
        <dbReference type="EMBL" id="ARJ41691.1"/>
    </source>
</evidence>
<dbReference type="KEGG" id="palh:B1H58_06430"/>
<protein>
    <recommendedName>
        <fullName evidence="2">HTH luxR-type domain-containing protein</fullName>
    </recommendedName>
</protein>
<name>A0A1W6B3M8_9GAMM</name>
<dbReference type="Proteomes" id="UP000192900">
    <property type="component" value="Chromosome"/>
</dbReference>
<evidence type="ECO:0000259" key="2">
    <source>
        <dbReference type="PROSITE" id="PS50043"/>
    </source>
</evidence>
<feature type="domain" description="HTH luxR-type" evidence="2">
    <location>
        <begin position="113"/>
        <end position="183"/>
    </location>
</feature>
<sequence length="203" mass="23414">MKVIVCSDNFFFANGISALLNQAGHKTWNFFYHSVNPFCEKEDNELVIIIDTNERKPLRDLFALLGKRKLRVFFITDDLSDQHESHHPFQGVIPRKITAAALLDKLAESRAGVRPLEFLLTNQQRKVLQYLIRGVTPGVIARVMNISVKTVSAHKRKVMMNFGLKKMNARSLNCMADFIYKSLLVSEHINRQKHPQFISRPMY</sequence>
<dbReference type="InterPro" id="IPR036388">
    <property type="entry name" value="WH-like_DNA-bd_sf"/>
</dbReference>
<dbReference type="Gene3D" id="1.10.10.10">
    <property type="entry name" value="Winged helix-like DNA-binding domain superfamily/Winged helix DNA-binding domain"/>
    <property type="match status" value="1"/>
</dbReference>
<keyword evidence="4" id="KW-1185">Reference proteome</keyword>
<dbReference type="RefSeq" id="WP_085068745.1">
    <property type="nucleotide sequence ID" value="NZ_CP019706.1"/>
</dbReference>
<reference evidence="3 4" key="1">
    <citation type="submission" date="2017-02" db="EMBL/GenBank/DDBJ databases">
        <title>Complete genome sequence of the drought resistance-promoting endophyte Pantoea alhagi LTYR-11Z.</title>
        <authorList>
            <person name="Zhang L."/>
        </authorList>
    </citation>
    <scope>NUCLEOTIDE SEQUENCE [LARGE SCALE GENOMIC DNA]</scope>
    <source>
        <strain evidence="3 4">LTYR-11Z</strain>
    </source>
</reference>
<dbReference type="GO" id="GO:0006355">
    <property type="term" value="P:regulation of DNA-templated transcription"/>
    <property type="evidence" value="ECO:0007669"/>
    <property type="project" value="InterPro"/>
</dbReference>
<dbReference type="SUPFAM" id="SSF46894">
    <property type="entry name" value="C-terminal effector domain of the bipartite response regulators"/>
    <property type="match status" value="1"/>
</dbReference>
<dbReference type="SMART" id="SM00421">
    <property type="entry name" value="HTH_LUXR"/>
    <property type="match status" value="1"/>
</dbReference>
<dbReference type="PROSITE" id="PS50043">
    <property type="entry name" value="HTH_LUXR_2"/>
    <property type="match status" value="1"/>
</dbReference>
<accession>A0A1W6B3M8</accession>
<gene>
    <name evidence="3" type="ORF">B1H58_06430</name>
</gene>
<dbReference type="InterPro" id="IPR016032">
    <property type="entry name" value="Sig_transdc_resp-reg_C-effctor"/>
</dbReference>
<proteinExistence type="predicted"/>
<dbReference type="CDD" id="cd06170">
    <property type="entry name" value="LuxR_C_like"/>
    <property type="match status" value="1"/>
</dbReference>
<dbReference type="Pfam" id="PF00196">
    <property type="entry name" value="GerE"/>
    <property type="match status" value="1"/>
</dbReference>
<dbReference type="GO" id="GO:0003677">
    <property type="term" value="F:DNA binding"/>
    <property type="evidence" value="ECO:0007669"/>
    <property type="project" value="UniProtKB-KW"/>
</dbReference>
<dbReference type="PRINTS" id="PR00038">
    <property type="entry name" value="HTHLUXR"/>
</dbReference>
<evidence type="ECO:0000313" key="4">
    <source>
        <dbReference type="Proteomes" id="UP000192900"/>
    </source>
</evidence>
<keyword evidence="1" id="KW-0238">DNA-binding</keyword>
<dbReference type="OrthoDB" id="9796655at2"/>
<organism evidence="3 4">
    <name type="scientific">Pantoea alhagi</name>
    <dbReference type="NCBI Taxonomy" id="1891675"/>
    <lineage>
        <taxon>Bacteria</taxon>
        <taxon>Pseudomonadati</taxon>
        <taxon>Pseudomonadota</taxon>
        <taxon>Gammaproteobacteria</taxon>
        <taxon>Enterobacterales</taxon>
        <taxon>Erwiniaceae</taxon>
        <taxon>Pantoea</taxon>
    </lineage>
</organism>
<dbReference type="InterPro" id="IPR000792">
    <property type="entry name" value="Tscrpt_reg_LuxR_C"/>
</dbReference>
<dbReference type="AlphaFoldDB" id="A0A1W6B3M8"/>
<dbReference type="EMBL" id="CP019706">
    <property type="protein sequence ID" value="ARJ41691.1"/>
    <property type="molecule type" value="Genomic_DNA"/>
</dbReference>
<evidence type="ECO:0000256" key="1">
    <source>
        <dbReference type="ARBA" id="ARBA00023125"/>
    </source>
</evidence>